<evidence type="ECO:0000313" key="3">
    <source>
        <dbReference type="EMBL" id="SHL03460.1"/>
    </source>
</evidence>
<reference evidence="2" key="1">
    <citation type="journal article" date="2014" name="Int. J. Syst. Evol. Microbiol.">
        <title>Complete genome of a new Firmicutes species belonging to the dominant human colonic microbiota ('Ruminococcus bicirculans') reveals two chromosomes and a selective capacity to utilize plant glucans.</title>
        <authorList>
            <consortium name="NISC Comparative Sequencing Program"/>
            <person name="Wegmann U."/>
            <person name="Louis P."/>
            <person name="Goesmann A."/>
            <person name="Henrissat B."/>
            <person name="Duncan S.H."/>
            <person name="Flint H.J."/>
        </authorList>
    </citation>
    <scope>NUCLEOTIDE SEQUENCE</scope>
    <source>
        <strain evidence="2">CGMCC 1.12707</strain>
    </source>
</reference>
<evidence type="ECO:0000313" key="4">
    <source>
        <dbReference type="Proteomes" id="UP000184120"/>
    </source>
</evidence>
<accession>A0A1M6XBT6</accession>
<reference evidence="5" key="4">
    <citation type="journal article" date="2019" name="Int. J. Syst. Evol. Microbiol.">
        <title>The Global Catalogue of Microorganisms (GCM) 10K type strain sequencing project: providing services to taxonomists for standard genome sequencing and annotation.</title>
        <authorList>
            <consortium name="The Broad Institute Genomics Platform"/>
            <consortium name="The Broad Institute Genome Sequencing Center for Infectious Disease"/>
            <person name="Wu L."/>
            <person name="Ma J."/>
        </authorList>
    </citation>
    <scope>NUCLEOTIDE SEQUENCE [LARGE SCALE GENOMIC DNA]</scope>
    <source>
        <strain evidence="5">CGMCC 1.12707</strain>
    </source>
</reference>
<dbReference type="AlphaFoldDB" id="A0A1M6XBT6"/>
<feature type="coiled-coil region" evidence="1">
    <location>
        <begin position="424"/>
        <end position="555"/>
    </location>
</feature>
<reference evidence="3" key="2">
    <citation type="submission" date="2016-11" db="EMBL/GenBank/DDBJ databases">
        <authorList>
            <person name="Jaros S."/>
            <person name="Januszkiewicz K."/>
            <person name="Wedrychowicz H."/>
        </authorList>
    </citation>
    <scope>NUCLEOTIDE SEQUENCE [LARGE SCALE GENOMIC DNA]</scope>
    <source>
        <strain evidence="3">DSM 27989</strain>
    </source>
</reference>
<name>A0A1M6XBT6_9FLAO</name>
<reference evidence="4" key="3">
    <citation type="submission" date="2016-11" db="EMBL/GenBank/DDBJ databases">
        <authorList>
            <person name="Varghese N."/>
            <person name="Submissions S."/>
        </authorList>
    </citation>
    <scope>NUCLEOTIDE SEQUENCE [LARGE SCALE GENOMIC DNA]</scope>
    <source>
        <strain evidence="4">DSM 27989</strain>
    </source>
</reference>
<dbReference type="InterPro" id="IPR027417">
    <property type="entry name" value="P-loop_NTPase"/>
</dbReference>
<evidence type="ECO:0008006" key="6">
    <source>
        <dbReference type="Google" id="ProtNLM"/>
    </source>
</evidence>
<dbReference type="Proteomes" id="UP000650994">
    <property type="component" value="Unassembled WGS sequence"/>
</dbReference>
<gene>
    <name evidence="2" type="ORF">GCM10010984_17450</name>
    <name evidence="3" type="ORF">SAMN05443634_105192</name>
</gene>
<keyword evidence="5" id="KW-1185">Reference proteome</keyword>
<evidence type="ECO:0000313" key="5">
    <source>
        <dbReference type="Proteomes" id="UP000650994"/>
    </source>
</evidence>
<feature type="coiled-coil region" evidence="1">
    <location>
        <begin position="263"/>
        <end position="347"/>
    </location>
</feature>
<dbReference type="RefSeq" id="WP_072931243.1">
    <property type="nucleotide sequence ID" value="NZ_BMFL01000011.1"/>
</dbReference>
<protein>
    <recommendedName>
        <fullName evidence="6">AAA domain-containing protein</fullName>
    </recommendedName>
</protein>
<evidence type="ECO:0000256" key="1">
    <source>
        <dbReference type="SAM" id="Coils"/>
    </source>
</evidence>
<proteinExistence type="predicted"/>
<evidence type="ECO:0000313" key="2">
    <source>
        <dbReference type="EMBL" id="GGF00387.1"/>
    </source>
</evidence>
<dbReference type="EMBL" id="BMFL01000011">
    <property type="protein sequence ID" value="GGF00387.1"/>
    <property type="molecule type" value="Genomic_DNA"/>
</dbReference>
<dbReference type="Gene3D" id="3.40.50.300">
    <property type="entry name" value="P-loop containing nucleotide triphosphate hydrolases"/>
    <property type="match status" value="1"/>
</dbReference>
<dbReference type="OrthoDB" id="1698838at2"/>
<organism evidence="3 4">
    <name type="scientific">Chishuiella changwenlii</name>
    <dbReference type="NCBI Taxonomy" id="1434701"/>
    <lineage>
        <taxon>Bacteria</taxon>
        <taxon>Pseudomonadati</taxon>
        <taxon>Bacteroidota</taxon>
        <taxon>Flavobacteriia</taxon>
        <taxon>Flavobacteriales</taxon>
        <taxon>Weeksellaceae</taxon>
        <taxon>Chishuiella</taxon>
    </lineage>
</organism>
<dbReference type="EMBL" id="FRBH01000005">
    <property type="protein sequence ID" value="SHL03460.1"/>
    <property type="molecule type" value="Genomic_DNA"/>
</dbReference>
<reference evidence="2" key="5">
    <citation type="submission" date="2024-05" db="EMBL/GenBank/DDBJ databases">
        <authorList>
            <person name="Sun Q."/>
            <person name="Zhou Y."/>
        </authorList>
    </citation>
    <scope>NUCLEOTIDE SEQUENCE</scope>
    <source>
        <strain evidence="2">CGMCC 1.12707</strain>
    </source>
</reference>
<dbReference type="SUPFAM" id="SSF52540">
    <property type="entry name" value="P-loop containing nucleoside triphosphate hydrolases"/>
    <property type="match status" value="1"/>
</dbReference>
<dbReference type="Proteomes" id="UP000184120">
    <property type="component" value="Unassembled WGS sequence"/>
</dbReference>
<sequence>MKNIILKSLELINFKGICHAKFDDLNEKENSFFGKNEAGKTTLFNAFLWLLFGKDLNNRKDYEIKTLDSENKPTKGLNAEVHAVLLVNNEEVTISRIYKEKWKPIKGSEDKVFDGHVTELIFNSVPVALKEFNLKISEIVKEDLFKLITNPLAFEALEWKEKRAVLVSIVGELTDKELFDSDKDFKTLESKLSNKTLAEYDTQLKASIKKSKEEKEDTPARIDELKRSKIEEVDFDLIESQISNKKTLIADIDSQIENSGKSVQKVIDANTKVQQEIQALNSQKSEIEINLRSKAKQECFVDTSNIDALKSKLKLKESERDDYANNRSKLNSAIVDYQKQIEILQNKKNVLVASYNTENAKQLIFNDGDFICPCCSRSFDESNIEEKKQELTSKFNSDKTISLQSIINEGNQVKEQLEVSNNTLISYQNKLEEQKEFIDKLTNEVISIEDQIQAETNNLQSPKNEQEVYQTLITNDAQISKLNIEISTLQSKIKEVKQADVSELKQHKQALQSEIDSLTEKKASKSVNENLDKRIEELSSREKELSQVISNLEKEQFIIERFKKVKSESIEKSVNNLFQTVKFKLFDEQINGGLNPTCIALIDGVPFQAANTASQINAGLDIINTLCKANEVTAPIFIDNRESVTELIPTDSQIINLVVWKDSELNLGCPKVDGELINLD</sequence>
<dbReference type="STRING" id="1434701.SAMN05443634_105192"/>
<keyword evidence="1" id="KW-0175">Coiled coil</keyword>
<dbReference type="GO" id="GO:0016887">
    <property type="term" value="F:ATP hydrolysis activity"/>
    <property type="evidence" value="ECO:0007669"/>
    <property type="project" value="InterPro"/>
</dbReference>
<dbReference type="GO" id="GO:0006302">
    <property type="term" value="P:double-strand break repair"/>
    <property type="evidence" value="ECO:0007669"/>
    <property type="project" value="InterPro"/>
</dbReference>